<sequence>MSSVHTHSFEGPQMSLETIKLVSFIEPQPIFGAAHLMRVSLSSYFFELPTTDLYLKRFPLEMDVLKDFELVRRCLRGYSEPLTTFGNYRAFFERLLLWCWICKGKSILLLTKEDFQECLKFNIQPPDHWVGRGNHHRFTCKGDAWLTNDLWRPMSWRPLKALKYRAVGVQESSMYFFSESNKTQFINISSALFKFLILEGVTEINPVAVMTVRRKKFNNNKPQAGQGLSPEQWRFVLNVAKKMADQNSRYERSLFIVASYYFMYLRSSDLANGREGPPKMGLFTRHDGEWYFQIADRFMGITQIAVNLAFLPFLKRYRTSRGLTCLPYPHEDTPLLTTTRGRAGLSVRQLRCIVQEVFDRTHAEMVRMGVPETESAALTFASVAWLRDTGARLDSQHREVSDMKHDLRHVNINSTWTRYY</sequence>
<comment type="caution">
    <text evidence="1">The sequence shown here is derived from an EMBL/GenBank/DDBJ whole genome shotgun (WGS) entry which is preliminary data.</text>
</comment>
<dbReference type="EMBL" id="RBRQ01000072">
    <property type="protein sequence ID" value="RMR13405.1"/>
    <property type="molecule type" value="Genomic_DNA"/>
</dbReference>
<evidence type="ECO:0000313" key="2">
    <source>
        <dbReference type="Proteomes" id="UP000276615"/>
    </source>
</evidence>
<proteinExistence type="predicted"/>
<protein>
    <submittedName>
        <fullName evidence="1">ISBph1-like transposase, inactive</fullName>
    </submittedName>
</protein>
<name>A0A3M4SEN5_9PSED</name>
<evidence type="ECO:0000313" key="1">
    <source>
        <dbReference type="EMBL" id="RMR13405.1"/>
    </source>
</evidence>
<accession>A0A3M4SEN5</accession>
<dbReference type="Proteomes" id="UP000276615">
    <property type="component" value="Unassembled WGS sequence"/>
</dbReference>
<organism evidence="1 2">
    <name type="scientific">Pseudomonas syringae pv. primulae</name>
    <dbReference type="NCBI Taxonomy" id="251707"/>
    <lineage>
        <taxon>Bacteria</taxon>
        <taxon>Pseudomonadati</taxon>
        <taxon>Pseudomonadota</taxon>
        <taxon>Gammaproteobacteria</taxon>
        <taxon>Pseudomonadales</taxon>
        <taxon>Pseudomonadaceae</taxon>
        <taxon>Pseudomonas</taxon>
    </lineage>
</organism>
<reference evidence="1 2" key="1">
    <citation type="submission" date="2018-08" db="EMBL/GenBank/DDBJ databases">
        <title>Recombination of ecologically and evolutionarily significant loci maintains genetic cohesion in the Pseudomonas syringae species complex.</title>
        <authorList>
            <person name="Dillon M."/>
            <person name="Thakur S."/>
            <person name="Almeida R.N.D."/>
            <person name="Weir B.S."/>
            <person name="Guttman D.S."/>
        </authorList>
    </citation>
    <scope>NUCLEOTIDE SEQUENCE [LARGE SCALE GENOMIC DNA]</scope>
    <source>
        <strain evidence="1 2">ICMP 8670</strain>
    </source>
</reference>
<gene>
    <name evidence="1" type="ORF">ALP92_01736</name>
</gene>
<dbReference type="AlphaFoldDB" id="A0A3M4SEN5"/>